<evidence type="ECO:0000313" key="1">
    <source>
        <dbReference type="EMBL" id="KHG01855.1"/>
    </source>
</evidence>
<sequence>MPIQFFSHQVFGQIPDHQTSRKCGTATIERCVEIDRRSWAVMKDMEVVFFPGTTSGASII</sequence>
<gene>
    <name evidence="1" type="ORF">F383_23064</name>
</gene>
<dbReference type="EMBL" id="JRRC01220336">
    <property type="protein sequence ID" value="KHG01855.1"/>
    <property type="molecule type" value="Genomic_DNA"/>
</dbReference>
<accession>A0A0B0MM90</accession>
<organism evidence="1 2">
    <name type="scientific">Gossypium arboreum</name>
    <name type="common">Tree cotton</name>
    <name type="synonym">Gossypium nanking</name>
    <dbReference type="NCBI Taxonomy" id="29729"/>
    <lineage>
        <taxon>Eukaryota</taxon>
        <taxon>Viridiplantae</taxon>
        <taxon>Streptophyta</taxon>
        <taxon>Embryophyta</taxon>
        <taxon>Tracheophyta</taxon>
        <taxon>Spermatophyta</taxon>
        <taxon>Magnoliopsida</taxon>
        <taxon>eudicotyledons</taxon>
        <taxon>Gunneridae</taxon>
        <taxon>Pentapetalae</taxon>
        <taxon>rosids</taxon>
        <taxon>malvids</taxon>
        <taxon>Malvales</taxon>
        <taxon>Malvaceae</taxon>
        <taxon>Malvoideae</taxon>
        <taxon>Gossypium</taxon>
    </lineage>
</organism>
<dbReference type="AlphaFoldDB" id="A0A0B0MM90"/>
<comment type="caution">
    <text evidence="1">The sequence shown here is derived from an EMBL/GenBank/DDBJ whole genome shotgun (WGS) entry which is preliminary data.</text>
</comment>
<evidence type="ECO:0000313" key="2">
    <source>
        <dbReference type="Proteomes" id="UP000032142"/>
    </source>
</evidence>
<keyword evidence="2" id="KW-1185">Reference proteome</keyword>
<dbReference type="Proteomes" id="UP000032142">
    <property type="component" value="Unassembled WGS sequence"/>
</dbReference>
<name>A0A0B0MM90_GOSAR</name>
<proteinExistence type="predicted"/>
<protein>
    <submittedName>
        <fullName evidence="1">Tissue alpha-L-fucosidase</fullName>
    </submittedName>
</protein>
<reference evidence="2" key="1">
    <citation type="submission" date="2014-09" db="EMBL/GenBank/DDBJ databases">
        <authorList>
            <person name="Mudge J."/>
            <person name="Ramaraj T."/>
            <person name="Lindquist I.E."/>
            <person name="Bharti A.K."/>
            <person name="Sundararajan A."/>
            <person name="Cameron C.T."/>
            <person name="Woodward J.E."/>
            <person name="May G.D."/>
            <person name="Brubaker C."/>
            <person name="Broadhvest J."/>
            <person name="Wilkins T.A."/>
        </authorList>
    </citation>
    <scope>NUCLEOTIDE SEQUENCE</scope>
    <source>
        <strain evidence="2">cv. AKA8401</strain>
    </source>
</reference>